<protein>
    <submittedName>
        <fullName evidence="1">Phosphoribosylpyrophosphate synthetase</fullName>
    </submittedName>
</protein>
<reference evidence="1 2" key="1">
    <citation type="submission" date="2023-02" db="EMBL/GenBank/DDBJ databases">
        <title>Genome sequence of Mucilaginibacter jinjuensis strain KACC 16571.</title>
        <authorList>
            <person name="Kim S."/>
            <person name="Heo J."/>
            <person name="Kwon S.-W."/>
        </authorList>
    </citation>
    <scope>NUCLEOTIDE SEQUENCE [LARGE SCALE GENOMIC DNA]</scope>
    <source>
        <strain evidence="1 2">KACC 16571</strain>
    </source>
</reference>
<dbReference type="EMBL" id="CP117167">
    <property type="protein sequence ID" value="WCT11413.1"/>
    <property type="molecule type" value="Genomic_DNA"/>
</dbReference>
<proteinExistence type="predicted"/>
<gene>
    <name evidence="1" type="ORF">PQO05_21985</name>
</gene>
<name>A0ABY7T596_9SPHI</name>
<evidence type="ECO:0000313" key="2">
    <source>
        <dbReference type="Proteomes" id="UP001216139"/>
    </source>
</evidence>
<dbReference type="Proteomes" id="UP001216139">
    <property type="component" value="Chromosome"/>
</dbReference>
<accession>A0ABY7T596</accession>
<keyword evidence="2" id="KW-1185">Reference proteome</keyword>
<sequence length="102" mass="12103">MVNYNTKTEAIIDLQERGYDQDFTLKDEYLFYVQQNELIEPDDFEITETYRFEGKRRSCDNYVIYGIRGINKDIRGILMTPYSAYSKGISIHLWSKLANNLK</sequence>
<dbReference type="RefSeq" id="WP_273629599.1">
    <property type="nucleotide sequence ID" value="NZ_CP117167.1"/>
</dbReference>
<organism evidence="1 2">
    <name type="scientific">Mucilaginibacter jinjuensis</name>
    <dbReference type="NCBI Taxonomy" id="1176721"/>
    <lineage>
        <taxon>Bacteria</taxon>
        <taxon>Pseudomonadati</taxon>
        <taxon>Bacteroidota</taxon>
        <taxon>Sphingobacteriia</taxon>
        <taxon>Sphingobacteriales</taxon>
        <taxon>Sphingobacteriaceae</taxon>
        <taxon>Mucilaginibacter</taxon>
    </lineage>
</organism>
<evidence type="ECO:0000313" key="1">
    <source>
        <dbReference type="EMBL" id="WCT11413.1"/>
    </source>
</evidence>